<reference evidence="1 2" key="1">
    <citation type="submission" date="2017-09" db="EMBL/GenBank/DDBJ databases">
        <authorList>
            <consortium name="International Durum Wheat Genome Sequencing Consortium (IDWGSC)"/>
            <person name="Milanesi L."/>
        </authorList>
    </citation>
    <scope>NUCLEOTIDE SEQUENCE [LARGE SCALE GENOMIC DNA]</scope>
    <source>
        <strain evidence="2">cv. Svevo</strain>
    </source>
</reference>
<dbReference type="OMA" id="NTCAVMA"/>
<dbReference type="Proteomes" id="UP000324705">
    <property type="component" value="Chromosome 5B"/>
</dbReference>
<gene>
    <name evidence="1" type="ORF">TRITD_5Bv1G154100</name>
</gene>
<name>A0A9R1AN54_TRITD</name>
<organism evidence="1 2">
    <name type="scientific">Triticum turgidum subsp. durum</name>
    <name type="common">Durum wheat</name>
    <name type="synonym">Triticum durum</name>
    <dbReference type="NCBI Taxonomy" id="4567"/>
    <lineage>
        <taxon>Eukaryota</taxon>
        <taxon>Viridiplantae</taxon>
        <taxon>Streptophyta</taxon>
        <taxon>Embryophyta</taxon>
        <taxon>Tracheophyta</taxon>
        <taxon>Spermatophyta</taxon>
        <taxon>Magnoliopsida</taxon>
        <taxon>Liliopsida</taxon>
        <taxon>Poales</taxon>
        <taxon>Poaceae</taxon>
        <taxon>BOP clade</taxon>
        <taxon>Pooideae</taxon>
        <taxon>Triticodae</taxon>
        <taxon>Triticeae</taxon>
        <taxon>Triticinae</taxon>
        <taxon>Triticum</taxon>
    </lineage>
</organism>
<evidence type="ECO:0000313" key="2">
    <source>
        <dbReference type="Proteomes" id="UP000324705"/>
    </source>
</evidence>
<dbReference type="Gramene" id="TRITD5Bv1G154100.1">
    <property type="protein sequence ID" value="TRITD5Bv1G154100.1"/>
    <property type="gene ID" value="TRITD5Bv1G154100"/>
</dbReference>
<sequence>MLEPKSHQPASVQAHTLKKNTCAVMALRCAAGGGGGGGAYLTPRRSRCCGVGSARPSATTRGTRGLSLLLRIPSSQYSEAPWALRCSPDSPPLEGDQHSDRTGALGALKAMVCDMFRPLARNISDIRSLRTVFDLEDYQVGMLFGAFLGCVGCYQLWKAAPSIFVDAALAYAFYKLSVMSSEVRRQGKCNDLLTRLKFGIVVIMATKDFRKNYELLDIVKMPVFFLYLSTFIFDVARMKKYAKHYLILTVNLLRMKGGAQELFRIMFYPSYTSPYDDCFRRK</sequence>
<proteinExistence type="predicted"/>
<dbReference type="AlphaFoldDB" id="A0A9R1AN54"/>
<protein>
    <submittedName>
        <fullName evidence="1">Uncharacterized protein</fullName>
    </submittedName>
</protein>
<keyword evidence="2" id="KW-1185">Reference proteome</keyword>
<accession>A0A9R1AN54</accession>
<dbReference type="EMBL" id="LT934120">
    <property type="protein sequence ID" value="VAI33992.1"/>
    <property type="molecule type" value="Genomic_DNA"/>
</dbReference>
<evidence type="ECO:0000313" key="1">
    <source>
        <dbReference type="EMBL" id="VAI33992.1"/>
    </source>
</evidence>